<dbReference type="InterPro" id="IPR003812">
    <property type="entry name" value="Fido"/>
</dbReference>
<proteinExistence type="predicted"/>
<keyword evidence="1" id="KW-0067">ATP-binding</keyword>
<dbReference type="EMBL" id="LT838813">
    <property type="protein sequence ID" value="SMD43548.1"/>
    <property type="molecule type" value="Genomic_DNA"/>
</dbReference>
<dbReference type="RefSeq" id="WP_084120435.1">
    <property type="nucleotide sequence ID" value="NZ_LT838813.1"/>
</dbReference>
<dbReference type="Pfam" id="PF02661">
    <property type="entry name" value="Fic"/>
    <property type="match status" value="1"/>
</dbReference>
<evidence type="ECO:0000256" key="2">
    <source>
        <dbReference type="PIRSR" id="PIRSR640198-3"/>
    </source>
</evidence>
<evidence type="ECO:0000259" key="3">
    <source>
        <dbReference type="PROSITE" id="PS51459"/>
    </source>
</evidence>
<evidence type="ECO:0000313" key="5">
    <source>
        <dbReference type="Proteomes" id="UP000192333"/>
    </source>
</evidence>
<dbReference type="PROSITE" id="PS51459">
    <property type="entry name" value="FIDO"/>
    <property type="match status" value="1"/>
</dbReference>
<sequence>MVNVSTKRDLLVIKGIIERFPYGASIEDILHGDGVDLELRTLQRRLKTLKEEGEIYTSGGSKSTKYHISHGLSLVMEREQEKLIRPKKEGISISKEGKGIIAYLSKPLLERKKVGYNLNLLKSYRPNFDAYLTYDEIHKLTVLGQTNNKNQPAGTHAREILNRLLIDLSWNSSRLEGNTYSLLDTQRLIELGESAEGKSLEEAQMIINHKDAIEFLIQLGEEIDFNKYILLNLHALLADNLMRDPNSIGRLRSIPVGIYQSAYTPLSIPQLIAELFDLILEKAKAIENPFEQAFFMMVHLPYLQPFDDVNKRTSRLAANIPLFKHNLSPISFVEVPNELYTQGILGVYELNQMDLLKDIFMWAYEKSAVRYAAIRQNVSEPDPFRTKYRDEIKNLITEIISANLSPKEGSELIKSKAAKLPKEDRDKFAEFVEGELLAIHEGSFARFRVSLSEFKIWKENWSRKV</sequence>
<reference evidence="5" key="1">
    <citation type="submission" date="2017-04" db="EMBL/GenBank/DDBJ databases">
        <authorList>
            <person name="Varghese N."/>
            <person name="Submissions S."/>
        </authorList>
    </citation>
    <scope>NUCLEOTIDE SEQUENCE [LARGE SCALE GENOMIC DNA]</scope>
    <source>
        <strain evidence="5">DSM 16537</strain>
    </source>
</reference>
<feature type="site" description="Important for autoinhibition of adenylyltransferase activity" evidence="2">
    <location>
        <position position="176"/>
    </location>
</feature>
<dbReference type="Gene3D" id="1.10.3290.10">
    <property type="entry name" value="Fido-like domain"/>
    <property type="match status" value="1"/>
</dbReference>
<protein>
    <submittedName>
        <fullName evidence="4">Uncharacterized conserved protein</fullName>
    </submittedName>
</protein>
<dbReference type="OrthoDB" id="9813719at2"/>
<feature type="binding site" evidence="1">
    <location>
        <begin position="308"/>
        <end position="315"/>
    </location>
    <ligand>
        <name>ATP</name>
        <dbReference type="ChEBI" id="CHEBI:30616"/>
    </ligand>
</feature>
<feature type="domain" description="Fido" evidence="3">
    <location>
        <begin position="225"/>
        <end position="365"/>
    </location>
</feature>
<keyword evidence="1" id="KW-0547">Nucleotide-binding</keyword>
<dbReference type="STRING" id="758820.SAMN00777080_2143"/>
<dbReference type="AlphaFoldDB" id="A0A1W2H4K3"/>
<dbReference type="PANTHER" id="PTHR13504:SF38">
    <property type="entry name" value="FIDO DOMAIN-CONTAINING PROTEIN"/>
    <property type="match status" value="1"/>
</dbReference>
<dbReference type="GO" id="GO:0005524">
    <property type="term" value="F:ATP binding"/>
    <property type="evidence" value="ECO:0007669"/>
    <property type="project" value="UniProtKB-KW"/>
</dbReference>
<evidence type="ECO:0000313" key="4">
    <source>
        <dbReference type="EMBL" id="SMD43548.1"/>
    </source>
</evidence>
<keyword evidence="5" id="KW-1185">Reference proteome</keyword>
<dbReference type="InterPro" id="IPR040198">
    <property type="entry name" value="Fido_containing"/>
</dbReference>
<evidence type="ECO:0000256" key="1">
    <source>
        <dbReference type="PIRSR" id="PIRSR640198-2"/>
    </source>
</evidence>
<dbReference type="InterPro" id="IPR036597">
    <property type="entry name" value="Fido-like_dom_sf"/>
</dbReference>
<dbReference type="Proteomes" id="UP000192333">
    <property type="component" value="Chromosome I"/>
</dbReference>
<name>A0A1W2H4K3_9BACT</name>
<dbReference type="PANTHER" id="PTHR13504">
    <property type="entry name" value="FIDO DOMAIN-CONTAINING PROTEIN DDB_G0283145"/>
    <property type="match status" value="1"/>
</dbReference>
<dbReference type="SUPFAM" id="SSF140931">
    <property type="entry name" value="Fic-like"/>
    <property type="match status" value="1"/>
</dbReference>
<accession>A0A1W2H4K3</accession>
<gene>
    <name evidence="4" type="ORF">SAMN00777080_2143</name>
</gene>
<organism evidence="4 5">
    <name type="scientific">Aquiflexum balticum DSM 16537</name>
    <dbReference type="NCBI Taxonomy" id="758820"/>
    <lineage>
        <taxon>Bacteria</taxon>
        <taxon>Pseudomonadati</taxon>
        <taxon>Bacteroidota</taxon>
        <taxon>Cytophagia</taxon>
        <taxon>Cytophagales</taxon>
        <taxon>Cyclobacteriaceae</taxon>
        <taxon>Aquiflexum</taxon>
    </lineage>
</organism>